<accession>L0JWB1</accession>
<dbReference type="GeneID" id="80458421"/>
<dbReference type="EMBL" id="CP003929">
    <property type="protein sequence ID" value="AGB36379.1"/>
    <property type="molecule type" value="Genomic_DNA"/>
</dbReference>
<evidence type="ECO:0008006" key="3">
    <source>
        <dbReference type="Google" id="ProtNLM"/>
    </source>
</evidence>
<reference evidence="1 2" key="1">
    <citation type="submission" date="2012-11" db="EMBL/GenBank/DDBJ databases">
        <title>FINISHED of Natronococcus occultus SP4, DSM 3396.</title>
        <authorList>
            <consortium name="DOE Joint Genome Institute"/>
            <person name="Eisen J."/>
            <person name="Huntemann M."/>
            <person name="Wei C.-L."/>
            <person name="Han J."/>
            <person name="Detter J.C."/>
            <person name="Han C."/>
            <person name="Tapia R."/>
            <person name="Chen A."/>
            <person name="Kyrpides N."/>
            <person name="Mavromatis K."/>
            <person name="Markowitz V."/>
            <person name="Szeto E."/>
            <person name="Ivanova N."/>
            <person name="Mikhailova N."/>
            <person name="Ovchinnikova G."/>
            <person name="Pagani I."/>
            <person name="Pati A."/>
            <person name="Goodwin L."/>
            <person name="Nordberg H.P."/>
            <person name="Cantor M.N."/>
            <person name="Hua S.X."/>
            <person name="Woyke T."/>
            <person name="Eisen J."/>
            <person name="Klenk H.-P."/>
            <person name="Klenk H.-P."/>
        </authorList>
    </citation>
    <scope>NUCLEOTIDE SEQUENCE [LARGE SCALE GENOMIC DNA]</scope>
    <source>
        <strain evidence="1 2">SP4</strain>
    </source>
</reference>
<gene>
    <name evidence="1" type="ORF">Natoc_0517</name>
</gene>
<proteinExistence type="predicted"/>
<keyword evidence="2" id="KW-1185">Reference proteome</keyword>
<dbReference type="eggNOG" id="arCOG14166">
    <property type="taxonomic scope" value="Archaea"/>
</dbReference>
<dbReference type="KEGG" id="nou:Natoc_0517"/>
<dbReference type="Proteomes" id="UP000010878">
    <property type="component" value="Chromosome"/>
</dbReference>
<protein>
    <recommendedName>
        <fullName evidence="3">Small CPxCG-related zinc finger protein</fullName>
    </recommendedName>
</protein>
<sequence>MNAWCPACGDCLGELIEKNRDADGVTAAFECPDCSHEWKVSL</sequence>
<dbReference type="AlphaFoldDB" id="L0JWB1"/>
<dbReference type="HOGENOM" id="CLU_215622_0_0_2"/>
<evidence type="ECO:0000313" key="1">
    <source>
        <dbReference type="EMBL" id="AGB36379.1"/>
    </source>
</evidence>
<name>L0JWB1_9EURY</name>
<evidence type="ECO:0000313" key="2">
    <source>
        <dbReference type="Proteomes" id="UP000010878"/>
    </source>
</evidence>
<dbReference type="STRING" id="694430.Natoc_0517"/>
<organism evidence="1 2">
    <name type="scientific">Natronococcus occultus SP4</name>
    <dbReference type="NCBI Taxonomy" id="694430"/>
    <lineage>
        <taxon>Archaea</taxon>
        <taxon>Methanobacteriati</taxon>
        <taxon>Methanobacteriota</taxon>
        <taxon>Stenosarchaea group</taxon>
        <taxon>Halobacteria</taxon>
        <taxon>Halobacteriales</taxon>
        <taxon>Natrialbaceae</taxon>
        <taxon>Natronococcus</taxon>
    </lineage>
</organism>
<dbReference type="RefSeq" id="WP_015319834.1">
    <property type="nucleotide sequence ID" value="NC_019974.1"/>
</dbReference>